<keyword evidence="7" id="KW-0858">Xylan degradation</keyword>
<keyword evidence="20" id="KW-1185">Reference proteome</keyword>
<dbReference type="InterPro" id="IPR023296">
    <property type="entry name" value="Glyco_hydro_beta-prop_sf"/>
</dbReference>
<protein>
    <recommendedName>
        <fullName evidence="5 15">Arabinan endo-1,5-alpha-L-arabinosidase</fullName>
        <ecNumber evidence="5 15">3.2.1.99</ecNumber>
    </recommendedName>
</protein>
<reference evidence="19" key="1">
    <citation type="submission" date="2021-07" db="EMBL/GenBank/DDBJ databases">
        <authorList>
            <person name="Branca A.L. A."/>
        </authorList>
    </citation>
    <scope>NUCLEOTIDE SEQUENCE</scope>
</reference>
<evidence type="ECO:0000256" key="13">
    <source>
        <dbReference type="ARBA" id="ARBA00023326"/>
    </source>
</evidence>
<feature type="active site" description="Proton donor" evidence="16">
    <location>
        <position position="198"/>
    </location>
</feature>
<dbReference type="InterPro" id="IPR050727">
    <property type="entry name" value="GH43_arabinanases"/>
</dbReference>
<dbReference type="InterPro" id="IPR006710">
    <property type="entry name" value="Glyco_hydro_43"/>
</dbReference>
<evidence type="ECO:0000256" key="1">
    <source>
        <dbReference type="ARBA" id="ARBA00000375"/>
    </source>
</evidence>
<evidence type="ECO:0000256" key="17">
    <source>
        <dbReference type="PIRSR" id="PIRSR606710-2"/>
    </source>
</evidence>
<feature type="chain" id="PRO_5040807042" description="Arabinan endo-1,5-alpha-L-arabinosidase" evidence="18">
    <location>
        <begin position="18"/>
        <end position="328"/>
    </location>
</feature>
<evidence type="ECO:0000256" key="3">
    <source>
        <dbReference type="ARBA" id="ARBA00004834"/>
    </source>
</evidence>
<evidence type="ECO:0000256" key="12">
    <source>
        <dbReference type="ARBA" id="ARBA00023295"/>
    </source>
</evidence>
<keyword evidence="11" id="KW-0119">Carbohydrate metabolism</keyword>
<dbReference type="AlphaFoldDB" id="A0A9W4HUJ4"/>
<accession>A0A9W4HUJ4</accession>
<dbReference type="Gene3D" id="2.115.10.20">
    <property type="entry name" value="Glycosyl hydrolase domain, family 43"/>
    <property type="match status" value="1"/>
</dbReference>
<evidence type="ECO:0000256" key="7">
    <source>
        <dbReference type="ARBA" id="ARBA00022651"/>
    </source>
</evidence>
<feature type="active site" description="Proton acceptor" evidence="16">
    <location>
        <position position="32"/>
    </location>
</feature>
<evidence type="ECO:0000313" key="19">
    <source>
        <dbReference type="EMBL" id="CAG8129044.1"/>
    </source>
</evidence>
<evidence type="ECO:0000256" key="9">
    <source>
        <dbReference type="ARBA" id="ARBA00022801"/>
    </source>
</evidence>
<dbReference type="CDD" id="cd18831">
    <property type="entry name" value="GH43_AnAbnA-like"/>
    <property type="match status" value="1"/>
</dbReference>
<evidence type="ECO:0000256" key="6">
    <source>
        <dbReference type="ARBA" id="ARBA00022525"/>
    </source>
</evidence>
<comment type="function">
    <text evidence="14">Endo-1,5-alpha-L-arabinanase involved in degradation of pectin. Its preferred substrate is linear 1,5-alpha-L-arabinan.</text>
</comment>
<dbReference type="GO" id="GO:0046558">
    <property type="term" value="F:arabinan endo-1,5-alpha-L-arabinosidase activity"/>
    <property type="evidence" value="ECO:0007669"/>
    <property type="project" value="UniProtKB-EC"/>
</dbReference>
<dbReference type="PANTHER" id="PTHR43301:SF7">
    <property type="entry name" value="ARABINAN ENDO-1,5-ALPHA-L-ARABINOSIDASE C"/>
    <property type="match status" value="1"/>
</dbReference>
<evidence type="ECO:0000256" key="16">
    <source>
        <dbReference type="PIRSR" id="PIRSR606710-1"/>
    </source>
</evidence>
<comment type="caution">
    <text evidence="19">The sequence shown here is derived from an EMBL/GenBank/DDBJ whole genome shotgun (WGS) entry which is preliminary data.</text>
</comment>
<evidence type="ECO:0000256" key="18">
    <source>
        <dbReference type="SAM" id="SignalP"/>
    </source>
</evidence>
<dbReference type="PANTHER" id="PTHR43301">
    <property type="entry name" value="ARABINAN ENDO-1,5-ALPHA-L-ARABINOSIDASE"/>
    <property type="match status" value="1"/>
</dbReference>
<keyword evidence="12 15" id="KW-0326">Glycosidase</keyword>
<feature type="signal peptide" evidence="18">
    <location>
        <begin position="1"/>
        <end position="17"/>
    </location>
</feature>
<dbReference type="EMBL" id="CAJVOS010000027">
    <property type="protein sequence ID" value="CAG8129044.1"/>
    <property type="molecule type" value="Genomic_DNA"/>
</dbReference>
<proteinExistence type="inferred from homology"/>
<evidence type="ECO:0000256" key="2">
    <source>
        <dbReference type="ARBA" id="ARBA00004613"/>
    </source>
</evidence>
<evidence type="ECO:0000256" key="5">
    <source>
        <dbReference type="ARBA" id="ARBA00012586"/>
    </source>
</evidence>
<keyword evidence="10" id="KW-0325">Glycoprotein</keyword>
<keyword evidence="6" id="KW-0964">Secreted</keyword>
<keyword evidence="13" id="KW-0624">Polysaccharide degradation</keyword>
<dbReference type="SUPFAM" id="SSF75005">
    <property type="entry name" value="Arabinanase/levansucrase/invertase"/>
    <property type="match status" value="1"/>
</dbReference>
<name>A0A9W4HUJ4_PENOL</name>
<keyword evidence="9 15" id="KW-0378">Hydrolase</keyword>
<keyword evidence="8 18" id="KW-0732">Signal</keyword>
<gene>
    <name evidence="19" type="ORF">POLS_LOCUS5459</name>
</gene>
<organism evidence="19 20">
    <name type="scientific">Penicillium olsonii</name>
    <dbReference type="NCBI Taxonomy" id="99116"/>
    <lineage>
        <taxon>Eukaryota</taxon>
        <taxon>Fungi</taxon>
        <taxon>Dikarya</taxon>
        <taxon>Ascomycota</taxon>
        <taxon>Pezizomycotina</taxon>
        <taxon>Eurotiomycetes</taxon>
        <taxon>Eurotiomycetidae</taxon>
        <taxon>Eurotiales</taxon>
        <taxon>Aspergillaceae</taxon>
        <taxon>Penicillium</taxon>
    </lineage>
</organism>
<comment type="similarity">
    <text evidence="4 15">Belongs to the glycosyl hydrolase 43 family.</text>
</comment>
<comment type="subcellular location">
    <subcellularLocation>
        <location evidence="2">Secreted</location>
    </subcellularLocation>
</comment>
<feature type="site" description="Important for catalytic activity, responsible for pKa modulation of the active site Glu and correct orientation of both the proton donor and substrate" evidence="17">
    <location>
        <position position="147"/>
    </location>
</feature>
<evidence type="ECO:0000256" key="10">
    <source>
        <dbReference type="ARBA" id="ARBA00023180"/>
    </source>
</evidence>
<evidence type="ECO:0000313" key="20">
    <source>
        <dbReference type="Proteomes" id="UP001153618"/>
    </source>
</evidence>
<comment type="catalytic activity">
    <reaction evidence="1 15">
        <text>Endohydrolysis of (1-&gt;5)-alpha-arabinofuranosidic linkages in (1-&gt;5)-arabinans.</text>
        <dbReference type="EC" id="3.2.1.99"/>
    </reaction>
</comment>
<dbReference type="PIRSF" id="PIRSF026534">
    <property type="entry name" value="Endo_alpha-L-arabinosidase"/>
    <property type="match status" value="1"/>
</dbReference>
<dbReference type="GO" id="GO:0005576">
    <property type="term" value="C:extracellular region"/>
    <property type="evidence" value="ECO:0007669"/>
    <property type="project" value="UniProtKB-SubCell"/>
</dbReference>
<dbReference type="GO" id="GO:0045493">
    <property type="term" value="P:xylan catabolic process"/>
    <property type="evidence" value="ECO:0007669"/>
    <property type="project" value="UniProtKB-KW"/>
</dbReference>
<comment type="pathway">
    <text evidence="3 15">Glycan metabolism; L-arabinan degradation.</text>
</comment>
<evidence type="ECO:0000256" key="14">
    <source>
        <dbReference type="ARBA" id="ARBA00025221"/>
    </source>
</evidence>
<dbReference type="Proteomes" id="UP001153618">
    <property type="component" value="Unassembled WGS sequence"/>
</dbReference>
<sequence>MFGLSLVPLLFTALASAYPNRGPCTGACQTKDPAVIQRVSDGKFYRFGTGTGITTHSAPSVRGPWTELGGALPEGTSLRLDNTDPKNLWAPDVHYQNDQYYMYYVLSELGTKNSQIGVATSKTLEPGSWTDHGAIGIPANDAYNRIDPAFIQIGGKNVLVFGSFWGDIHQVIMDTPLKVGSAAPYQVSWNATLNHREEGAYEFKHGDFYYLLYSAGIAGGYTKNYPPAGAEYHIRVCRSSTGLGDFVDADGKDCKQTGGTMLLSSHGQVFGPGGPGVYTDKDLGVVMYYHYYPLATKQQTETANGNVNYKFSWNVLGFENGWPYVKAN</sequence>
<dbReference type="InterPro" id="IPR016840">
    <property type="entry name" value="Glyco_hydro_43_endo_a_Ara-ase"/>
</dbReference>
<evidence type="ECO:0000256" key="15">
    <source>
        <dbReference type="PIRNR" id="PIRNR026534"/>
    </source>
</evidence>
<evidence type="ECO:0000256" key="8">
    <source>
        <dbReference type="ARBA" id="ARBA00022729"/>
    </source>
</evidence>
<evidence type="ECO:0000256" key="11">
    <source>
        <dbReference type="ARBA" id="ARBA00023277"/>
    </source>
</evidence>
<dbReference type="EC" id="3.2.1.99" evidence="5 15"/>
<dbReference type="OrthoDB" id="195678at2759"/>
<evidence type="ECO:0000256" key="4">
    <source>
        <dbReference type="ARBA" id="ARBA00009865"/>
    </source>
</evidence>
<dbReference type="Pfam" id="PF04616">
    <property type="entry name" value="Glyco_hydro_43"/>
    <property type="match status" value="1"/>
</dbReference>